<evidence type="ECO:0000313" key="3">
    <source>
        <dbReference type="WBParaSite" id="TREG1_143380.1"/>
    </source>
</evidence>
<reference evidence="2" key="1">
    <citation type="submission" date="2022-06" db="EMBL/GenBank/DDBJ databases">
        <authorList>
            <person name="Berger JAMES D."/>
            <person name="Berger JAMES D."/>
        </authorList>
    </citation>
    <scope>NUCLEOTIDE SEQUENCE [LARGE SCALE GENOMIC DNA]</scope>
</reference>
<evidence type="ECO:0000313" key="4">
    <source>
        <dbReference type="WBParaSite" id="TREG1_143380.2"/>
    </source>
</evidence>
<evidence type="ECO:0000259" key="1">
    <source>
        <dbReference type="PROSITE" id="PS51335"/>
    </source>
</evidence>
<dbReference type="InterPro" id="IPR006816">
    <property type="entry name" value="ELMO_dom"/>
</dbReference>
<sequence>MAAFKFLQNIWSKFRQRLVFLFRNQHPKNSDKINHPSQTDSTCANQQFLVDKKNIEFTDISHLHNDNAQCLFNDINTSQSNFVEADNLKQIDFNFDHIIDYLFILKSYNISSTANEKIGKTETSLKIKFQEIFAYLLHINRRPLNKHLTAERDFLLYLSHTPCEPVNNQLHHASLIQIYSTLTKQSNSDCLDQGCPGVIDWQLVGFQGQQPATDFRSTGILSLLCLLYMTDRRKFPEKLYTVFINIH</sequence>
<accession>A0AA85J6B4</accession>
<dbReference type="WBParaSite" id="TREG1_143380.1">
    <property type="protein sequence ID" value="TREG1_143380.1"/>
    <property type="gene ID" value="TREG1_143380"/>
</dbReference>
<reference evidence="3 4" key="2">
    <citation type="submission" date="2023-11" db="UniProtKB">
        <authorList>
            <consortium name="WormBaseParasite"/>
        </authorList>
    </citation>
    <scope>IDENTIFICATION</scope>
</reference>
<protein>
    <recommendedName>
        <fullName evidence="1">ELMO domain-containing protein</fullName>
    </recommendedName>
</protein>
<name>A0AA85J6B4_TRIRE</name>
<dbReference type="PANTHER" id="PTHR12771">
    <property type="entry name" value="ENGULFMENT AND CELL MOTILITY"/>
    <property type="match status" value="1"/>
</dbReference>
<dbReference type="PANTHER" id="PTHR12771:SF2">
    <property type="entry name" value="ELMO DOMAIN-CONTAINING PROTEIN 3"/>
    <property type="match status" value="1"/>
</dbReference>
<dbReference type="Proteomes" id="UP000050795">
    <property type="component" value="Unassembled WGS sequence"/>
</dbReference>
<keyword evidence="2" id="KW-1185">Reference proteome</keyword>
<dbReference type="InterPro" id="IPR050868">
    <property type="entry name" value="ELMO_domain-containing"/>
</dbReference>
<evidence type="ECO:0000313" key="2">
    <source>
        <dbReference type="Proteomes" id="UP000050795"/>
    </source>
</evidence>
<feature type="domain" description="ELMO" evidence="1">
    <location>
        <begin position="170"/>
        <end position="247"/>
    </location>
</feature>
<dbReference type="AlphaFoldDB" id="A0AA85J6B4"/>
<proteinExistence type="predicted"/>
<dbReference type="PROSITE" id="PS51335">
    <property type="entry name" value="ELMO"/>
    <property type="match status" value="1"/>
</dbReference>
<dbReference type="WBParaSite" id="TREG1_143380.2">
    <property type="protein sequence ID" value="TREG1_143380.2"/>
    <property type="gene ID" value="TREG1_143380"/>
</dbReference>
<dbReference type="Pfam" id="PF04727">
    <property type="entry name" value="ELMO_CED12"/>
    <property type="match status" value="1"/>
</dbReference>
<organism evidence="2 3">
    <name type="scientific">Trichobilharzia regenti</name>
    <name type="common">Nasal bird schistosome</name>
    <dbReference type="NCBI Taxonomy" id="157069"/>
    <lineage>
        <taxon>Eukaryota</taxon>
        <taxon>Metazoa</taxon>
        <taxon>Spiralia</taxon>
        <taxon>Lophotrochozoa</taxon>
        <taxon>Platyhelminthes</taxon>
        <taxon>Trematoda</taxon>
        <taxon>Digenea</taxon>
        <taxon>Strigeidida</taxon>
        <taxon>Schistosomatoidea</taxon>
        <taxon>Schistosomatidae</taxon>
        <taxon>Trichobilharzia</taxon>
    </lineage>
</organism>